<feature type="compositionally biased region" description="Basic and acidic residues" evidence="1">
    <location>
        <begin position="42"/>
        <end position="58"/>
    </location>
</feature>
<dbReference type="AlphaFoldDB" id="A0AAY4CW35"/>
<organism evidence="2 3">
    <name type="scientific">Denticeps clupeoides</name>
    <name type="common">denticle herring</name>
    <dbReference type="NCBI Taxonomy" id="299321"/>
    <lineage>
        <taxon>Eukaryota</taxon>
        <taxon>Metazoa</taxon>
        <taxon>Chordata</taxon>
        <taxon>Craniata</taxon>
        <taxon>Vertebrata</taxon>
        <taxon>Euteleostomi</taxon>
        <taxon>Actinopterygii</taxon>
        <taxon>Neopterygii</taxon>
        <taxon>Teleostei</taxon>
        <taxon>Clupei</taxon>
        <taxon>Clupeiformes</taxon>
        <taxon>Denticipitoidei</taxon>
        <taxon>Denticipitidae</taxon>
        <taxon>Denticeps</taxon>
    </lineage>
</organism>
<sequence length="150" mass="16852">VLEDEQPEHVRPQTQTPDHQHQRRVRDGLRPGEALQRLHRHRDAEPHQEHGVGQRPDHLGPGQPVGGAARAGAPRQPGRRQADAQRHEVGQHVEGVRHQRDGVAHVARHDLRHEQHDGDDEHEDQSPWGHHGRKWGSNPGLCGLPDSQAP</sequence>
<reference evidence="2" key="2">
    <citation type="submission" date="2025-08" db="UniProtKB">
        <authorList>
            <consortium name="Ensembl"/>
        </authorList>
    </citation>
    <scope>IDENTIFICATION</scope>
</reference>
<proteinExistence type="predicted"/>
<keyword evidence="3" id="KW-1185">Reference proteome</keyword>
<feature type="region of interest" description="Disordered" evidence="1">
    <location>
        <begin position="1"/>
        <end position="150"/>
    </location>
</feature>
<evidence type="ECO:0000256" key="1">
    <source>
        <dbReference type="SAM" id="MobiDB-lite"/>
    </source>
</evidence>
<reference evidence="2" key="3">
    <citation type="submission" date="2025-09" db="UniProtKB">
        <authorList>
            <consortium name="Ensembl"/>
        </authorList>
    </citation>
    <scope>IDENTIFICATION</scope>
</reference>
<evidence type="ECO:0000313" key="2">
    <source>
        <dbReference type="Ensembl" id="ENSDCDP00010037462.1"/>
    </source>
</evidence>
<dbReference type="GeneTree" id="ENSGT00940000179241"/>
<reference evidence="2 3" key="1">
    <citation type="submission" date="2020-06" db="EMBL/GenBank/DDBJ databases">
        <authorList>
            <consortium name="Wellcome Sanger Institute Data Sharing"/>
        </authorList>
    </citation>
    <scope>NUCLEOTIDE SEQUENCE [LARGE SCALE GENOMIC DNA]</scope>
</reference>
<name>A0AAY4CW35_9TELE</name>
<dbReference type="Proteomes" id="UP000694580">
    <property type="component" value="Chromosome 1"/>
</dbReference>
<accession>A0AAY4CW35</accession>
<feature type="compositionally biased region" description="Low complexity" evidence="1">
    <location>
        <begin position="60"/>
        <end position="76"/>
    </location>
</feature>
<feature type="compositionally biased region" description="Basic and acidic residues" evidence="1">
    <location>
        <begin position="80"/>
        <end position="116"/>
    </location>
</feature>
<protein>
    <submittedName>
        <fullName evidence="2">Uncharacterized protein</fullName>
    </submittedName>
</protein>
<dbReference type="Ensembl" id="ENSDCDT00010047038.1">
    <property type="protein sequence ID" value="ENSDCDP00010037462.1"/>
    <property type="gene ID" value="ENSDCDG00010024427.1"/>
</dbReference>
<evidence type="ECO:0000313" key="3">
    <source>
        <dbReference type="Proteomes" id="UP000694580"/>
    </source>
</evidence>